<dbReference type="PROSITE" id="PS00086">
    <property type="entry name" value="CYTOCHROME_P450"/>
    <property type="match status" value="1"/>
</dbReference>
<evidence type="ECO:0000256" key="10">
    <source>
        <dbReference type="ARBA" id="ARBA00023136"/>
    </source>
</evidence>
<dbReference type="PANTHER" id="PTHR24282">
    <property type="entry name" value="CYTOCHROME P450 FAMILY MEMBER"/>
    <property type="match status" value="1"/>
</dbReference>
<evidence type="ECO:0000313" key="14">
    <source>
        <dbReference type="EMBL" id="GJN07141.1"/>
    </source>
</evidence>
<feature type="binding site" description="axial binding residue" evidence="11">
    <location>
        <position position="444"/>
    </location>
    <ligand>
        <name>heme</name>
        <dbReference type="ChEBI" id="CHEBI:30413"/>
    </ligand>
    <ligandPart>
        <name>Fe</name>
        <dbReference type="ChEBI" id="CHEBI:18248"/>
    </ligandPart>
</feature>
<dbReference type="PANTHER" id="PTHR24282:SF196">
    <property type="entry name" value="CYTOCHROME P450 714C2"/>
    <property type="match status" value="1"/>
</dbReference>
<dbReference type="EMBL" id="BQKI01000013">
    <property type="protein sequence ID" value="GJN07141.1"/>
    <property type="molecule type" value="Genomic_DNA"/>
</dbReference>
<dbReference type="GO" id="GO:0016705">
    <property type="term" value="F:oxidoreductase activity, acting on paired donors, with incorporation or reduction of molecular oxygen"/>
    <property type="evidence" value="ECO:0007669"/>
    <property type="project" value="InterPro"/>
</dbReference>
<dbReference type="Gene3D" id="1.10.630.10">
    <property type="entry name" value="Cytochrome P450"/>
    <property type="match status" value="1"/>
</dbReference>
<dbReference type="Pfam" id="PF00067">
    <property type="entry name" value="p450"/>
    <property type="match status" value="1"/>
</dbReference>
<dbReference type="GO" id="GO:0016020">
    <property type="term" value="C:membrane"/>
    <property type="evidence" value="ECO:0007669"/>
    <property type="project" value="UniProtKB-SubCell"/>
</dbReference>
<dbReference type="GO" id="GO:0020037">
    <property type="term" value="F:heme binding"/>
    <property type="evidence" value="ECO:0007669"/>
    <property type="project" value="InterPro"/>
</dbReference>
<evidence type="ECO:0000256" key="4">
    <source>
        <dbReference type="ARBA" id="ARBA00022692"/>
    </source>
</evidence>
<keyword evidence="4 13" id="KW-0812">Transmembrane</keyword>
<keyword evidence="6 13" id="KW-1133">Transmembrane helix</keyword>
<evidence type="ECO:0000256" key="6">
    <source>
        <dbReference type="ARBA" id="ARBA00022989"/>
    </source>
</evidence>
<dbReference type="PRINTS" id="PR00385">
    <property type="entry name" value="P450"/>
</dbReference>
<dbReference type="GO" id="GO:0004497">
    <property type="term" value="F:monooxygenase activity"/>
    <property type="evidence" value="ECO:0007669"/>
    <property type="project" value="UniProtKB-KW"/>
</dbReference>
<evidence type="ECO:0000256" key="5">
    <source>
        <dbReference type="ARBA" id="ARBA00022723"/>
    </source>
</evidence>
<feature type="transmembrane region" description="Helical" evidence="13">
    <location>
        <begin position="12"/>
        <end position="33"/>
    </location>
</feature>
<evidence type="ECO:0000256" key="3">
    <source>
        <dbReference type="ARBA" id="ARBA00022617"/>
    </source>
</evidence>
<keyword evidence="3 11" id="KW-0349">Heme</keyword>
<keyword evidence="5 11" id="KW-0479">Metal-binding</keyword>
<sequence>MEPGFSSLPWPTLLPPVLICVALFSYLYTILWLKPERLRQKLRKQGVKGPNPSFLFGNIPEMRRIKQELAKSDQEMETGTTDLFSSNYLATIFPYFLHWSRVYDPDMAKELANCKSLDLGKPCYLQKELGALLGMGILTSNGDLWLHERKGMVNLMVEAGNTMLNLWESEVEKHDGGAEVVVDEYLRNLSADVISRASFGSSFAQGKEIFNKIRQLQMLMAKQDMLIGVPGFRYLPTKSNREIWSLDTSIRNLILNIAKNHEEHDSATHINNDLLHSIIEGAKGGPLSSCTPEDFIVDNCKNIYFAGHETTSTTATWCLLLLASHPKWQSSARGEVLEVCLGNSLQADMLQKLKTLTMVIQETLRLYPPAAFVTREALNDIKLGGINIPKGTNIRIPIAMVHRDPSVWGPNSDRFDPGRFANGIAGACKPSHMYMPFGVGARTCAGQNLAMVELKVVLSLLLSKFEFTLSPNYMHCPAFRLTIEPGQGVPLILKRL</sequence>
<reference evidence="14" key="2">
    <citation type="submission" date="2021-12" db="EMBL/GenBank/DDBJ databases">
        <title>Resequencing data analysis of finger millet.</title>
        <authorList>
            <person name="Hatakeyama M."/>
            <person name="Aluri S."/>
            <person name="Balachadran M.T."/>
            <person name="Sivarajan S.R."/>
            <person name="Poveda L."/>
            <person name="Shimizu-Inatsugi R."/>
            <person name="Schlapbach R."/>
            <person name="Sreeman S.M."/>
            <person name="Shimizu K.K."/>
        </authorList>
    </citation>
    <scope>NUCLEOTIDE SEQUENCE</scope>
</reference>
<keyword evidence="9 12" id="KW-0503">Monooxygenase</keyword>
<keyword evidence="10 13" id="KW-0472">Membrane</keyword>
<accession>A0AAV5D9R7</accession>
<reference evidence="14" key="1">
    <citation type="journal article" date="2018" name="DNA Res.">
        <title>Multiple hybrid de novo genome assembly of finger millet, an orphan allotetraploid crop.</title>
        <authorList>
            <person name="Hatakeyama M."/>
            <person name="Aluri S."/>
            <person name="Balachadran M.T."/>
            <person name="Sivarajan S.R."/>
            <person name="Patrignani A."/>
            <person name="Gruter S."/>
            <person name="Poveda L."/>
            <person name="Shimizu-Inatsugi R."/>
            <person name="Baeten J."/>
            <person name="Francoijs K.J."/>
            <person name="Nataraja K.N."/>
            <person name="Reddy Y.A.N."/>
            <person name="Phadnis S."/>
            <person name="Ravikumar R.L."/>
            <person name="Schlapbach R."/>
            <person name="Sreeman S.M."/>
            <person name="Shimizu K.K."/>
        </authorList>
    </citation>
    <scope>NUCLEOTIDE SEQUENCE</scope>
</reference>
<evidence type="ECO:0000256" key="11">
    <source>
        <dbReference type="PIRSR" id="PIRSR602401-1"/>
    </source>
</evidence>
<dbReference type="SUPFAM" id="SSF48264">
    <property type="entry name" value="Cytochrome P450"/>
    <property type="match status" value="1"/>
</dbReference>
<dbReference type="AlphaFoldDB" id="A0AAV5D9R7"/>
<dbReference type="InterPro" id="IPR017972">
    <property type="entry name" value="Cyt_P450_CS"/>
</dbReference>
<evidence type="ECO:0000256" key="9">
    <source>
        <dbReference type="ARBA" id="ARBA00023033"/>
    </source>
</evidence>
<keyword evidence="8 11" id="KW-0408">Iron</keyword>
<comment type="similarity">
    <text evidence="2 12">Belongs to the cytochrome P450 family.</text>
</comment>
<evidence type="ECO:0000256" key="7">
    <source>
        <dbReference type="ARBA" id="ARBA00023002"/>
    </source>
</evidence>
<evidence type="ECO:0000313" key="15">
    <source>
        <dbReference type="Proteomes" id="UP001054889"/>
    </source>
</evidence>
<dbReference type="GO" id="GO:0005506">
    <property type="term" value="F:iron ion binding"/>
    <property type="evidence" value="ECO:0007669"/>
    <property type="project" value="InterPro"/>
</dbReference>
<evidence type="ECO:0000256" key="2">
    <source>
        <dbReference type="ARBA" id="ARBA00010617"/>
    </source>
</evidence>
<dbReference type="GO" id="GO:0006629">
    <property type="term" value="P:lipid metabolic process"/>
    <property type="evidence" value="ECO:0007669"/>
    <property type="project" value="UniProtKB-ARBA"/>
</dbReference>
<dbReference type="InterPro" id="IPR036396">
    <property type="entry name" value="Cyt_P450_sf"/>
</dbReference>
<dbReference type="InterPro" id="IPR002401">
    <property type="entry name" value="Cyt_P450_E_grp-I"/>
</dbReference>
<dbReference type="Proteomes" id="UP001054889">
    <property type="component" value="Unassembled WGS sequence"/>
</dbReference>
<comment type="subcellular location">
    <subcellularLocation>
        <location evidence="1">Membrane</location>
    </subcellularLocation>
</comment>
<keyword evidence="7 12" id="KW-0560">Oxidoreductase</keyword>
<name>A0AAV5D9R7_ELECO</name>
<evidence type="ECO:0000256" key="8">
    <source>
        <dbReference type="ARBA" id="ARBA00023004"/>
    </source>
</evidence>
<comment type="cofactor">
    <cofactor evidence="11">
        <name>heme</name>
        <dbReference type="ChEBI" id="CHEBI:30413"/>
    </cofactor>
</comment>
<dbReference type="PRINTS" id="PR00463">
    <property type="entry name" value="EP450I"/>
</dbReference>
<evidence type="ECO:0000256" key="13">
    <source>
        <dbReference type="SAM" id="Phobius"/>
    </source>
</evidence>
<protein>
    <submittedName>
        <fullName evidence="14">Uncharacterized protein</fullName>
    </submittedName>
</protein>
<dbReference type="InterPro" id="IPR001128">
    <property type="entry name" value="Cyt_P450"/>
</dbReference>
<proteinExistence type="inferred from homology"/>
<evidence type="ECO:0000256" key="1">
    <source>
        <dbReference type="ARBA" id="ARBA00004370"/>
    </source>
</evidence>
<comment type="caution">
    <text evidence="14">The sequence shown here is derived from an EMBL/GenBank/DDBJ whole genome shotgun (WGS) entry which is preliminary data.</text>
</comment>
<organism evidence="14 15">
    <name type="scientific">Eleusine coracana subsp. coracana</name>
    <dbReference type="NCBI Taxonomy" id="191504"/>
    <lineage>
        <taxon>Eukaryota</taxon>
        <taxon>Viridiplantae</taxon>
        <taxon>Streptophyta</taxon>
        <taxon>Embryophyta</taxon>
        <taxon>Tracheophyta</taxon>
        <taxon>Spermatophyta</taxon>
        <taxon>Magnoliopsida</taxon>
        <taxon>Liliopsida</taxon>
        <taxon>Poales</taxon>
        <taxon>Poaceae</taxon>
        <taxon>PACMAD clade</taxon>
        <taxon>Chloridoideae</taxon>
        <taxon>Cynodonteae</taxon>
        <taxon>Eleusininae</taxon>
        <taxon>Eleusine</taxon>
    </lineage>
</organism>
<gene>
    <name evidence="14" type="primary">ga24943</name>
    <name evidence="14" type="ORF">PR202_ga24943</name>
</gene>
<keyword evidence="15" id="KW-1185">Reference proteome</keyword>
<dbReference type="InterPro" id="IPR050665">
    <property type="entry name" value="Cytochrome_P450_Monooxygen"/>
</dbReference>
<evidence type="ECO:0000256" key="12">
    <source>
        <dbReference type="RuleBase" id="RU000461"/>
    </source>
</evidence>